<gene>
    <name evidence="2" type="ORF">D7X12_16515</name>
</gene>
<name>A0A3A8NEU6_9BACT</name>
<keyword evidence="3" id="KW-1185">Reference proteome</keyword>
<protein>
    <recommendedName>
        <fullName evidence="1">Tox-REase-5 domain-containing protein</fullName>
    </recommendedName>
</protein>
<dbReference type="Pfam" id="PF15648">
    <property type="entry name" value="Tox-REase-5"/>
    <property type="match status" value="1"/>
</dbReference>
<comment type="caution">
    <text evidence="2">The sequence shown here is derived from an EMBL/GenBank/DDBJ whole genome shotgun (WGS) entry which is preliminary data.</text>
</comment>
<organism evidence="2 3">
    <name type="scientific">Corallococcus sicarius</name>
    <dbReference type="NCBI Taxonomy" id="2316726"/>
    <lineage>
        <taxon>Bacteria</taxon>
        <taxon>Pseudomonadati</taxon>
        <taxon>Myxococcota</taxon>
        <taxon>Myxococcia</taxon>
        <taxon>Myxococcales</taxon>
        <taxon>Cystobacterineae</taxon>
        <taxon>Myxococcaceae</taxon>
        <taxon>Corallococcus</taxon>
    </lineage>
</organism>
<reference evidence="3" key="1">
    <citation type="submission" date="2018-09" db="EMBL/GenBank/DDBJ databases">
        <authorList>
            <person name="Livingstone P.G."/>
            <person name="Whitworth D.E."/>
        </authorList>
    </citation>
    <scope>NUCLEOTIDE SEQUENCE [LARGE SCALE GENOMIC DNA]</scope>
    <source>
        <strain evidence="3">CA040B</strain>
    </source>
</reference>
<evidence type="ECO:0000313" key="2">
    <source>
        <dbReference type="EMBL" id="RKH42139.1"/>
    </source>
</evidence>
<dbReference type="OrthoDB" id="4235956at2"/>
<dbReference type="EMBL" id="RAWG01000093">
    <property type="protein sequence ID" value="RKH42139.1"/>
    <property type="molecule type" value="Genomic_DNA"/>
</dbReference>
<evidence type="ECO:0000259" key="1">
    <source>
        <dbReference type="Pfam" id="PF15648"/>
    </source>
</evidence>
<evidence type="ECO:0000313" key="3">
    <source>
        <dbReference type="Proteomes" id="UP000273405"/>
    </source>
</evidence>
<feature type="domain" description="Tox-REase-5" evidence="1">
    <location>
        <begin position="331"/>
        <end position="411"/>
    </location>
</feature>
<proteinExistence type="predicted"/>
<dbReference type="AlphaFoldDB" id="A0A3A8NEU6"/>
<dbReference type="InterPro" id="IPR028904">
    <property type="entry name" value="Tox-REase-5_dom"/>
</dbReference>
<sequence>MELGLLDLDAFETLLVRAGLEELDGLPLRRNPFTPEDALEVLGRLMERPVTLGTFPPRMAAGLLLREVLEGGEVSRETLLLRVQRFAREQVAVLRPDGYLAWALDGSTQQKVAPVTWKDGAFRAGNFELGRFYSGRSGVFRHADAQLRTVPGPPLAEVYDDADVLSRTLDGAEDAFAEMAVALGTLLSHSPAEALAALRHLPSGLVALIASSPDYLERFQYMTRGEQLQEAARLTTSVIATWGTASATTRTVRGLLASTEATVPVLSLSAQGALVLERVAVPAERSAAVLSGGPGAAVILLRANTAGGGASSSGGPGRWKPAREHMEEPARRYQAQITQAPEGLVYEIDDVKFDGFNERLLLEAKGPGYEKFLDQAVEQGGWFEGFSDMVRQARRQQQVARGFPMEWHFAERRVADYVRALFRRNGLGRVQVLFTPPA</sequence>
<accession>A0A3A8NEU6</accession>
<dbReference type="Proteomes" id="UP000273405">
    <property type="component" value="Unassembled WGS sequence"/>
</dbReference>